<gene>
    <name evidence="10" type="primary">LOC115883489</name>
</gene>
<dbReference type="GeneID" id="115883489"/>
<organism evidence="9 10">
    <name type="scientific">Sitophilus oryzae</name>
    <name type="common">Rice weevil</name>
    <name type="synonym">Curculio oryzae</name>
    <dbReference type="NCBI Taxonomy" id="7048"/>
    <lineage>
        <taxon>Eukaryota</taxon>
        <taxon>Metazoa</taxon>
        <taxon>Ecdysozoa</taxon>
        <taxon>Arthropoda</taxon>
        <taxon>Hexapoda</taxon>
        <taxon>Insecta</taxon>
        <taxon>Pterygota</taxon>
        <taxon>Neoptera</taxon>
        <taxon>Endopterygota</taxon>
        <taxon>Coleoptera</taxon>
        <taxon>Polyphaga</taxon>
        <taxon>Cucujiformia</taxon>
        <taxon>Curculionidae</taxon>
        <taxon>Dryophthorinae</taxon>
        <taxon>Sitophilus</taxon>
    </lineage>
</organism>
<keyword evidence="4 8" id="KW-0812">Transmembrane</keyword>
<keyword evidence="3" id="KW-1003">Cell membrane</keyword>
<dbReference type="Pfam" id="PF01130">
    <property type="entry name" value="CD36"/>
    <property type="match status" value="1"/>
</dbReference>
<dbReference type="Proteomes" id="UP000504635">
    <property type="component" value="Unplaced"/>
</dbReference>
<dbReference type="OrthoDB" id="514335at2759"/>
<evidence type="ECO:0000256" key="5">
    <source>
        <dbReference type="ARBA" id="ARBA00022989"/>
    </source>
</evidence>
<evidence type="ECO:0000256" key="1">
    <source>
        <dbReference type="ARBA" id="ARBA00004236"/>
    </source>
</evidence>
<dbReference type="KEGG" id="soy:115883489"/>
<dbReference type="GO" id="GO:0005886">
    <property type="term" value="C:plasma membrane"/>
    <property type="evidence" value="ECO:0007669"/>
    <property type="project" value="UniProtKB-SubCell"/>
</dbReference>
<comment type="similarity">
    <text evidence="2">Belongs to the CD36 family.</text>
</comment>
<dbReference type="AlphaFoldDB" id="A0A6J2Y1P9"/>
<keyword evidence="9" id="KW-1185">Reference proteome</keyword>
<feature type="transmembrane region" description="Helical" evidence="8">
    <location>
        <begin position="64"/>
        <end position="86"/>
    </location>
</feature>
<evidence type="ECO:0000256" key="4">
    <source>
        <dbReference type="ARBA" id="ARBA00022692"/>
    </source>
</evidence>
<dbReference type="InterPro" id="IPR002159">
    <property type="entry name" value="CD36_fam"/>
</dbReference>
<sequence>MELSANMQLNMLLQPIQGLSLYRNMPKIYMPIFYFSQTVELNDDLAIKLRVIQGLPDYLRYSSFFLIVIGIFLTIWAACLMLNFCLPSDIIKKYFPEEIPLNEKIVKM</sequence>
<keyword evidence="5 8" id="KW-1133">Transmembrane helix</keyword>
<evidence type="ECO:0000256" key="7">
    <source>
        <dbReference type="ARBA" id="ARBA00023180"/>
    </source>
</evidence>
<keyword evidence="7" id="KW-0325">Glycoprotein</keyword>
<accession>A0A6J2Y1P9</accession>
<evidence type="ECO:0000256" key="8">
    <source>
        <dbReference type="SAM" id="Phobius"/>
    </source>
</evidence>
<evidence type="ECO:0000313" key="9">
    <source>
        <dbReference type="Proteomes" id="UP000504635"/>
    </source>
</evidence>
<dbReference type="InParanoid" id="A0A6J2Y1P9"/>
<evidence type="ECO:0000256" key="3">
    <source>
        <dbReference type="ARBA" id="ARBA00022475"/>
    </source>
</evidence>
<keyword evidence="6 8" id="KW-0472">Membrane</keyword>
<comment type="subcellular location">
    <subcellularLocation>
        <location evidence="1">Cell membrane</location>
    </subcellularLocation>
</comment>
<name>A0A6J2Y1P9_SITOR</name>
<evidence type="ECO:0000313" key="10">
    <source>
        <dbReference type="RefSeq" id="XP_030757713.1"/>
    </source>
</evidence>
<reference evidence="10" key="1">
    <citation type="submission" date="2025-08" db="UniProtKB">
        <authorList>
            <consortium name="RefSeq"/>
        </authorList>
    </citation>
    <scope>IDENTIFICATION</scope>
    <source>
        <tissue evidence="10">Gonads</tissue>
    </source>
</reference>
<protein>
    <submittedName>
        <fullName evidence="10">Protein croquemort-like</fullName>
    </submittedName>
</protein>
<dbReference type="RefSeq" id="XP_030757713.1">
    <property type="nucleotide sequence ID" value="XM_030901853.1"/>
</dbReference>
<evidence type="ECO:0000256" key="6">
    <source>
        <dbReference type="ARBA" id="ARBA00023136"/>
    </source>
</evidence>
<evidence type="ECO:0000256" key="2">
    <source>
        <dbReference type="ARBA" id="ARBA00010532"/>
    </source>
</evidence>
<proteinExistence type="inferred from homology"/>